<gene>
    <name evidence="1" type="ORF">CLPUN_15800</name>
</gene>
<proteinExistence type="predicted"/>
<name>A0A1S8TPW8_9CLOT</name>
<reference evidence="1 2" key="1">
    <citation type="submission" date="2016-05" db="EMBL/GenBank/DDBJ databases">
        <title>Microbial solvent formation.</title>
        <authorList>
            <person name="Poehlein A."/>
            <person name="Montoya Solano J.D."/>
            <person name="Flitsch S."/>
            <person name="Krabben P."/>
            <person name="Duerre P."/>
            <person name="Daniel R."/>
        </authorList>
    </citation>
    <scope>NUCLEOTIDE SEQUENCE [LARGE SCALE GENOMIC DNA]</scope>
    <source>
        <strain evidence="1 2">DSM 2619</strain>
    </source>
</reference>
<sequence>MKRYKEQREFLKSNFNEFKNIKTDKMNGMPQPEIVKSHNSSCQVIELPKVSEDFVKKQNIYGV</sequence>
<keyword evidence="2" id="KW-1185">Reference proteome</keyword>
<organism evidence="1 2">
    <name type="scientific">Clostridium puniceum</name>
    <dbReference type="NCBI Taxonomy" id="29367"/>
    <lineage>
        <taxon>Bacteria</taxon>
        <taxon>Bacillati</taxon>
        <taxon>Bacillota</taxon>
        <taxon>Clostridia</taxon>
        <taxon>Eubacteriales</taxon>
        <taxon>Clostridiaceae</taxon>
        <taxon>Clostridium</taxon>
    </lineage>
</organism>
<dbReference type="Proteomes" id="UP000190890">
    <property type="component" value="Unassembled WGS sequence"/>
</dbReference>
<dbReference type="EMBL" id="LZZM01000099">
    <property type="protein sequence ID" value="OOM79632.1"/>
    <property type="molecule type" value="Genomic_DNA"/>
</dbReference>
<dbReference type="AlphaFoldDB" id="A0A1S8TPW8"/>
<protein>
    <submittedName>
        <fullName evidence="1">Uncharacterized protein</fullName>
    </submittedName>
</protein>
<comment type="caution">
    <text evidence="1">The sequence shown here is derived from an EMBL/GenBank/DDBJ whole genome shotgun (WGS) entry which is preliminary data.</text>
</comment>
<dbReference type="RefSeq" id="WP_341424556.1">
    <property type="nucleotide sequence ID" value="NZ_LZZM01000099.1"/>
</dbReference>
<evidence type="ECO:0000313" key="1">
    <source>
        <dbReference type="EMBL" id="OOM79632.1"/>
    </source>
</evidence>
<evidence type="ECO:0000313" key="2">
    <source>
        <dbReference type="Proteomes" id="UP000190890"/>
    </source>
</evidence>
<accession>A0A1S8TPW8</accession>
<dbReference type="STRING" id="29367.CLPUN_15800"/>